<protein>
    <submittedName>
        <fullName evidence="10">Uncharacterized protein</fullName>
    </submittedName>
</protein>
<name>A0A1F6P1L1_9BACT</name>
<dbReference type="Gene3D" id="1.20.1090.10">
    <property type="entry name" value="Dehydroquinate synthase-like - alpha domain"/>
    <property type="match status" value="1"/>
</dbReference>
<dbReference type="Gene3D" id="3.40.50.1970">
    <property type="match status" value="1"/>
</dbReference>
<feature type="domain" description="3-dehydroquinate synthase C-terminal" evidence="9">
    <location>
        <begin position="200"/>
        <end position="325"/>
    </location>
</feature>
<keyword evidence="3" id="KW-0479">Metal-binding</keyword>
<evidence type="ECO:0000256" key="1">
    <source>
        <dbReference type="ARBA" id="ARBA00001911"/>
    </source>
</evidence>
<feature type="domain" description="3-dehydroquinate synthase N-terminal" evidence="8">
    <location>
        <begin position="87"/>
        <end position="196"/>
    </location>
</feature>
<evidence type="ECO:0000256" key="6">
    <source>
        <dbReference type="ARBA" id="ARBA00023285"/>
    </source>
</evidence>
<dbReference type="InterPro" id="IPR030960">
    <property type="entry name" value="DHQS/DOIS_N"/>
</dbReference>
<dbReference type="PANTHER" id="PTHR43622:SF1">
    <property type="entry name" value="3-DEHYDROQUINATE SYNTHASE"/>
    <property type="match status" value="1"/>
</dbReference>
<feature type="transmembrane region" description="Helical" evidence="7">
    <location>
        <begin position="117"/>
        <end position="139"/>
    </location>
</feature>
<accession>A0A1F6P1L1</accession>
<keyword evidence="7" id="KW-0472">Membrane</keyword>
<dbReference type="InterPro" id="IPR050071">
    <property type="entry name" value="Dehydroquinate_synthase"/>
</dbReference>
<dbReference type="CDD" id="cd08195">
    <property type="entry name" value="DHQS"/>
    <property type="match status" value="1"/>
</dbReference>
<dbReference type="InterPro" id="IPR030963">
    <property type="entry name" value="DHQ_synth_fam"/>
</dbReference>
<evidence type="ECO:0000256" key="7">
    <source>
        <dbReference type="SAM" id="Phobius"/>
    </source>
</evidence>
<keyword evidence="6" id="KW-0170">Cobalt</keyword>
<keyword evidence="5" id="KW-0456">Lyase</keyword>
<dbReference type="GO" id="GO:0046872">
    <property type="term" value="F:metal ion binding"/>
    <property type="evidence" value="ECO:0007669"/>
    <property type="project" value="UniProtKB-KW"/>
</dbReference>
<dbReference type="EMBL" id="MFRC01000010">
    <property type="protein sequence ID" value="OGH90052.1"/>
    <property type="molecule type" value="Genomic_DNA"/>
</dbReference>
<evidence type="ECO:0000259" key="8">
    <source>
        <dbReference type="Pfam" id="PF01761"/>
    </source>
</evidence>
<dbReference type="Pfam" id="PF01761">
    <property type="entry name" value="DHQ_synthase"/>
    <property type="match status" value="1"/>
</dbReference>
<keyword evidence="4" id="KW-0520">NAD</keyword>
<gene>
    <name evidence="10" type="ORF">A2537_02660</name>
</gene>
<comment type="cofactor">
    <cofactor evidence="1">
        <name>NAD(+)</name>
        <dbReference type="ChEBI" id="CHEBI:57540"/>
    </cofactor>
</comment>
<organism evidence="10 11">
    <name type="scientific">Candidatus Magasanikbacteria bacterium RIFOXYD2_FULL_36_9</name>
    <dbReference type="NCBI Taxonomy" id="1798707"/>
    <lineage>
        <taxon>Bacteria</taxon>
        <taxon>Candidatus Magasanikiibacteriota</taxon>
    </lineage>
</organism>
<dbReference type="Proteomes" id="UP000178490">
    <property type="component" value="Unassembled WGS sequence"/>
</dbReference>
<evidence type="ECO:0000256" key="5">
    <source>
        <dbReference type="ARBA" id="ARBA00023239"/>
    </source>
</evidence>
<dbReference type="Pfam" id="PF24621">
    <property type="entry name" value="DHQS_C"/>
    <property type="match status" value="1"/>
</dbReference>
<keyword evidence="7" id="KW-0812">Transmembrane</keyword>
<proteinExistence type="predicted"/>
<dbReference type="PIRSF" id="PIRSF001455">
    <property type="entry name" value="DHQ_synth"/>
    <property type="match status" value="1"/>
</dbReference>
<comment type="cofactor">
    <cofactor evidence="2">
        <name>Co(2+)</name>
        <dbReference type="ChEBI" id="CHEBI:48828"/>
    </cofactor>
</comment>
<evidence type="ECO:0000259" key="9">
    <source>
        <dbReference type="Pfam" id="PF24621"/>
    </source>
</evidence>
<dbReference type="GO" id="GO:0003856">
    <property type="term" value="F:3-dehydroquinate synthase activity"/>
    <property type="evidence" value="ECO:0007669"/>
    <property type="project" value="TreeGrafter"/>
</dbReference>
<sequence>MLLDRNAAVKIKNQKLKNSGIVSIDVNLKSQRKQKIIIGANLINQIEINIKAKKYDKVIIFSDSIIKKLHNDYLNEVVEVTGAIGIINIKAAPHIKDFAFLKRIIDKLISYRLNRGSAIIAIGGGTLIDLVGFVASLYMRGIDFIAIPTTLMAQGDTVIGKVGVNYEKFKHLLGSFYSPTLTFSDSYFLKSLNEQEKFNGLVEVWKHAILTRDEHLLNYFSEENFYKLKKNTGVLQNIIASSIVIKKKFVERDIFDINGKHAALSLGHTFANYLEQGGNIRHGEAILVGTIFCTFLSNRAKKLTDKKASLIFNMSRKFLKILKYNNKLIFKKVKSEEVVIESLKFDKINTVEGSYNFVVPANNGYTQLKKVSREEIKDCLILLKAFMKDNYLR</sequence>
<reference evidence="10 11" key="1">
    <citation type="journal article" date="2016" name="Nat. Commun.">
        <title>Thousands of microbial genomes shed light on interconnected biogeochemical processes in an aquifer system.</title>
        <authorList>
            <person name="Anantharaman K."/>
            <person name="Brown C.T."/>
            <person name="Hug L.A."/>
            <person name="Sharon I."/>
            <person name="Castelle C.J."/>
            <person name="Probst A.J."/>
            <person name="Thomas B.C."/>
            <person name="Singh A."/>
            <person name="Wilkins M.J."/>
            <person name="Karaoz U."/>
            <person name="Brodie E.L."/>
            <person name="Williams K.H."/>
            <person name="Hubbard S.S."/>
            <person name="Banfield J.F."/>
        </authorList>
    </citation>
    <scope>NUCLEOTIDE SEQUENCE [LARGE SCALE GENOMIC DNA]</scope>
</reference>
<dbReference type="GO" id="GO:0009073">
    <property type="term" value="P:aromatic amino acid family biosynthetic process"/>
    <property type="evidence" value="ECO:0007669"/>
    <property type="project" value="InterPro"/>
</dbReference>
<evidence type="ECO:0000313" key="10">
    <source>
        <dbReference type="EMBL" id="OGH90052.1"/>
    </source>
</evidence>
<keyword evidence="7" id="KW-1133">Transmembrane helix</keyword>
<comment type="caution">
    <text evidence="10">The sequence shown here is derived from an EMBL/GenBank/DDBJ whole genome shotgun (WGS) entry which is preliminary data.</text>
</comment>
<evidence type="ECO:0000256" key="4">
    <source>
        <dbReference type="ARBA" id="ARBA00023027"/>
    </source>
</evidence>
<dbReference type="PANTHER" id="PTHR43622">
    <property type="entry name" value="3-DEHYDROQUINATE SYNTHASE"/>
    <property type="match status" value="1"/>
</dbReference>
<dbReference type="AlphaFoldDB" id="A0A1F6P1L1"/>
<dbReference type="SUPFAM" id="SSF56796">
    <property type="entry name" value="Dehydroquinate synthase-like"/>
    <property type="match status" value="1"/>
</dbReference>
<evidence type="ECO:0000313" key="11">
    <source>
        <dbReference type="Proteomes" id="UP000178490"/>
    </source>
</evidence>
<evidence type="ECO:0000256" key="3">
    <source>
        <dbReference type="ARBA" id="ARBA00022723"/>
    </source>
</evidence>
<evidence type="ECO:0000256" key="2">
    <source>
        <dbReference type="ARBA" id="ARBA00001941"/>
    </source>
</evidence>
<dbReference type="InterPro" id="IPR056179">
    <property type="entry name" value="DHQS_C"/>
</dbReference>